<comment type="catalytic activity">
    <reaction evidence="9 11">
        <text>6-carboxyhexanoyl-[ACP] + L-alanine + H(+) = (8S)-8-amino-7-oxononanoate + holo-[ACP] + CO2</text>
        <dbReference type="Rhea" id="RHEA:42288"/>
        <dbReference type="Rhea" id="RHEA-COMP:9685"/>
        <dbReference type="Rhea" id="RHEA-COMP:9955"/>
        <dbReference type="ChEBI" id="CHEBI:15378"/>
        <dbReference type="ChEBI" id="CHEBI:16526"/>
        <dbReference type="ChEBI" id="CHEBI:57972"/>
        <dbReference type="ChEBI" id="CHEBI:64479"/>
        <dbReference type="ChEBI" id="CHEBI:78846"/>
        <dbReference type="ChEBI" id="CHEBI:149468"/>
        <dbReference type="EC" id="2.3.1.47"/>
    </reaction>
</comment>
<evidence type="ECO:0000256" key="2">
    <source>
        <dbReference type="ARBA" id="ARBA00002513"/>
    </source>
</evidence>
<evidence type="ECO:0000256" key="11">
    <source>
        <dbReference type="RuleBase" id="RU003693"/>
    </source>
</evidence>
<evidence type="ECO:0000313" key="14">
    <source>
        <dbReference type="Proteomes" id="UP000316882"/>
    </source>
</evidence>
<dbReference type="InterPro" id="IPR004723">
    <property type="entry name" value="AONS_Archaea/Proteobacteria"/>
</dbReference>
<dbReference type="InterPro" id="IPR015422">
    <property type="entry name" value="PyrdxlP-dep_Trfase_small"/>
</dbReference>
<dbReference type="Pfam" id="PF00155">
    <property type="entry name" value="Aminotran_1_2"/>
    <property type="match status" value="1"/>
</dbReference>
<comment type="similarity">
    <text evidence="4 11">Belongs to the class-II pyridoxal-phosphate-dependent aminotransferase family. BioF subfamily.</text>
</comment>
<protein>
    <recommendedName>
        <fullName evidence="11">8-amino-7-ketopelargonate synthase</fullName>
        <ecNumber evidence="11">2.3.1.47</ecNumber>
    </recommendedName>
</protein>
<dbReference type="InterPro" id="IPR001917">
    <property type="entry name" value="Aminotrans_II_pyridoxalP_BS"/>
</dbReference>
<feature type="domain" description="Aminotransferase class I/classII large" evidence="12">
    <location>
        <begin position="44"/>
        <end position="384"/>
    </location>
</feature>
<sequence length="396" mass="44208">MRQRYEWLETEWSKMREQSLCREWQTVESLAEHGGTWIVVGGKKLLNMSSNNYLGLAHDPQIMAAGEKAARQWGAGGTASRLVLGNYPLYDELEQRLARWKQREEALVFANGYQANTGVLAALAGRGDVVFSDRLNHASIVDGIVLSRAEHVRYRHNDWEHLAFLMEKHQGTKRKWIVTDSVFSMDGDKAPLLELIKLRERYGAFLMVDEAHAGGVRGERGQGLCHELGIASQVDVLMGTFSKAFGVYGAYVCADQVVIRHLRSKARSLIYSTALPPGVVGSTIAALTQIEADEWRRQALQHNAQLFRRLLAEKGFAVTSDDTQIVPITLGENERALQFSQKLWERGVAAVAIRPPTVPDGTARIRFTVMATHQPEELVWAVEQLTAVRDECAGGM</sequence>
<dbReference type="InterPro" id="IPR015421">
    <property type="entry name" value="PyrdxlP-dep_Trfase_major"/>
</dbReference>
<comment type="pathway">
    <text evidence="3 11">Cofactor biosynthesis; biotin biosynthesis.</text>
</comment>
<proteinExistence type="inferred from homology"/>
<comment type="subunit">
    <text evidence="5 11">Homodimer.</text>
</comment>
<reference evidence="13 14" key="1">
    <citation type="submission" date="2019-06" db="EMBL/GenBank/DDBJ databases">
        <title>Whole genome shotgun sequence of Brevibacillus parabrevis NBRC 12334.</title>
        <authorList>
            <person name="Hosoyama A."/>
            <person name="Uohara A."/>
            <person name="Ohji S."/>
            <person name="Ichikawa N."/>
        </authorList>
    </citation>
    <scope>NUCLEOTIDE SEQUENCE [LARGE SCALE GENOMIC DNA]</scope>
    <source>
        <strain evidence="13 14">NBRC 12334</strain>
    </source>
</reference>
<evidence type="ECO:0000256" key="8">
    <source>
        <dbReference type="ARBA" id="ARBA00022898"/>
    </source>
</evidence>
<dbReference type="NCBIfam" id="TIGR00858">
    <property type="entry name" value="bioF"/>
    <property type="match status" value="1"/>
</dbReference>
<evidence type="ECO:0000256" key="7">
    <source>
        <dbReference type="ARBA" id="ARBA00022756"/>
    </source>
</evidence>
<dbReference type="PROSITE" id="PS00599">
    <property type="entry name" value="AA_TRANSFER_CLASS_2"/>
    <property type="match status" value="1"/>
</dbReference>
<dbReference type="CDD" id="cd06454">
    <property type="entry name" value="KBL_like"/>
    <property type="match status" value="1"/>
</dbReference>
<dbReference type="AlphaFoldDB" id="A0A4Y3PD53"/>
<dbReference type="InterPro" id="IPR015424">
    <property type="entry name" value="PyrdxlP-dep_Trfase"/>
</dbReference>
<accession>A0A4Y3PD53</accession>
<comment type="function">
    <text evidence="2 11">Catalyzes the decarboxylative condensation of pimeloyl-[acyl-carrier protein] and L-alanine to produce 8-amino-7-oxononanoate (AON), [acyl-carrier protein], and carbon dioxide.</text>
</comment>
<dbReference type="Gene3D" id="3.90.1150.10">
    <property type="entry name" value="Aspartate Aminotransferase, domain 1"/>
    <property type="match status" value="1"/>
</dbReference>
<keyword evidence="8 10" id="KW-0663">Pyridoxal phosphate</keyword>
<dbReference type="UniPathway" id="UPA00078"/>
<comment type="cofactor">
    <cofactor evidence="1 10 11">
        <name>pyridoxal 5'-phosphate</name>
        <dbReference type="ChEBI" id="CHEBI:597326"/>
    </cofactor>
</comment>
<dbReference type="EC" id="2.3.1.47" evidence="11"/>
<evidence type="ECO:0000256" key="6">
    <source>
        <dbReference type="ARBA" id="ARBA00022679"/>
    </source>
</evidence>
<evidence type="ECO:0000256" key="10">
    <source>
        <dbReference type="PIRSR" id="PIRSR604723-51"/>
    </source>
</evidence>
<evidence type="ECO:0000256" key="4">
    <source>
        <dbReference type="ARBA" id="ARBA00010008"/>
    </source>
</evidence>
<dbReference type="GO" id="GO:0009102">
    <property type="term" value="P:biotin biosynthetic process"/>
    <property type="evidence" value="ECO:0007669"/>
    <property type="project" value="UniProtKB-UniRule"/>
</dbReference>
<dbReference type="InterPro" id="IPR004839">
    <property type="entry name" value="Aminotransferase_I/II_large"/>
</dbReference>
<keyword evidence="7" id="KW-0093">Biotin biosynthesis</keyword>
<evidence type="ECO:0000256" key="9">
    <source>
        <dbReference type="ARBA" id="ARBA00047715"/>
    </source>
</evidence>
<comment type="caution">
    <text evidence="13">The sequence shown here is derived from an EMBL/GenBank/DDBJ whole genome shotgun (WGS) entry which is preliminary data.</text>
</comment>
<dbReference type="PANTHER" id="PTHR13693">
    <property type="entry name" value="CLASS II AMINOTRANSFERASE/8-AMINO-7-OXONONANOATE SYNTHASE"/>
    <property type="match status" value="1"/>
</dbReference>
<dbReference type="Proteomes" id="UP000316882">
    <property type="component" value="Unassembled WGS sequence"/>
</dbReference>
<gene>
    <name evidence="13" type="primary">bioF_1</name>
    <name evidence="13" type="ORF">BPA01_08870</name>
</gene>
<dbReference type="RefSeq" id="WP_122962591.1">
    <property type="nucleotide sequence ID" value="NZ_BJMH01000003.1"/>
</dbReference>
<evidence type="ECO:0000256" key="1">
    <source>
        <dbReference type="ARBA" id="ARBA00001933"/>
    </source>
</evidence>
<dbReference type="GO" id="GO:0030170">
    <property type="term" value="F:pyridoxal phosphate binding"/>
    <property type="evidence" value="ECO:0007669"/>
    <property type="project" value="InterPro"/>
</dbReference>
<dbReference type="Gene3D" id="3.40.640.10">
    <property type="entry name" value="Type I PLP-dependent aspartate aminotransferase-like (Major domain)"/>
    <property type="match status" value="1"/>
</dbReference>
<dbReference type="SUPFAM" id="SSF53383">
    <property type="entry name" value="PLP-dependent transferases"/>
    <property type="match status" value="1"/>
</dbReference>
<dbReference type="STRING" id="54914.AV540_15215"/>
<evidence type="ECO:0000256" key="5">
    <source>
        <dbReference type="ARBA" id="ARBA00011738"/>
    </source>
</evidence>
<name>A0A4Y3PD53_BREPA</name>
<organism evidence="13 14">
    <name type="scientific">Brevibacillus parabrevis</name>
    <dbReference type="NCBI Taxonomy" id="54914"/>
    <lineage>
        <taxon>Bacteria</taxon>
        <taxon>Bacillati</taxon>
        <taxon>Bacillota</taxon>
        <taxon>Bacilli</taxon>
        <taxon>Bacillales</taxon>
        <taxon>Paenibacillaceae</taxon>
        <taxon>Brevibacillus</taxon>
    </lineage>
</organism>
<dbReference type="InterPro" id="IPR050087">
    <property type="entry name" value="AON_synthase_class-II"/>
</dbReference>
<keyword evidence="14" id="KW-1185">Reference proteome</keyword>
<dbReference type="GO" id="GO:0008710">
    <property type="term" value="F:8-amino-7-oxononanoate synthase activity"/>
    <property type="evidence" value="ECO:0007669"/>
    <property type="project" value="UniProtKB-UniRule"/>
</dbReference>
<evidence type="ECO:0000259" key="12">
    <source>
        <dbReference type="Pfam" id="PF00155"/>
    </source>
</evidence>
<feature type="modified residue" description="N6-(pyridoxal phosphate)lysine" evidence="10">
    <location>
        <position position="243"/>
    </location>
</feature>
<dbReference type="PANTHER" id="PTHR13693:SF100">
    <property type="entry name" value="8-AMINO-7-OXONONANOATE SYNTHASE"/>
    <property type="match status" value="1"/>
</dbReference>
<dbReference type="EMBL" id="BJMH01000003">
    <property type="protein sequence ID" value="GEB31307.1"/>
    <property type="molecule type" value="Genomic_DNA"/>
</dbReference>
<keyword evidence="6 11" id="KW-0808">Transferase</keyword>
<evidence type="ECO:0000256" key="3">
    <source>
        <dbReference type="ARBA" id="ARBA00004746"/>
    </source>
</evidence>
<evidence type="ECO:0000313" key="13">
    <source>
        <dbReference type="EMBL" id="GEB31307.1"/>
    </source>
</evidence>